<protein>
    <submittedName>
        <fullName evidence="2">Uncharacterized protein</fullName>
    </submittedName>
</protein>
<feature type="signal peptide" evidence="1">
    <location>
        <begin position="1"/>
        <end position="23"/>
    </location>
</feature>
<dbReference type="EMBL" id="JACHEO010000018">
    <property type="protein sequence ID" value="MBB5349053.1"/>
    <property type="molecule type" value="Genomic_DNA"/>
</dbReference>
<name>A0A840UW17_9BACT</name>
<proteinExistence type="predicted"/>
<dbReference type="RefSeq" id="WP_183351865.1">
    <property type="nucleotide sequence ID" value="NZ_JACHEO010000018.1"/>
</dbReference>
<sequence length="394" mass="43042">MKKHVLLAVGIFLVGVCASPAFAAVSLKRLGDHPFYRQTMTSEADLRTMVDQNGADLEAGFVKAGNPELYPDFMRQFPTAEIETIQVAPGEQLDWMLFRKNGTGPVTAIKDVTWEGEAAFDAYRFYIDKDGQRYQFVVPVICGNVSLSNVEAIPQPVNQSPVCTMTLSTTELKCGQVVTVDASGSTDADGTIASVVFRLLDASNQVVSEKIDTEAPYVQEFTIPCESSQYTVTAVVIDNTGAESRPDDCLQTMKIEIAERKGGPVVDIGYAHQFDPANYVFARVGYEYPLTEKFSVLGMVGGFARFEGDDGEDAAFIADALLNYYFNDKLYMGGGLGYWSGNDGEIDLIVNMGYLIHETAAGMKTSLFVEGRCFAEELISSDASRLGVGLRFQF</sequence>
<dbReference type="AlphaFoldDB" id="A0A840UW17"/>
<accession>A0A840UW17</accession>
<keyword evidence="3" id="KW-1185">Reference proteome</keyword>
<organism evidence="2 3">
    <name type="scientific">Desulfoprunum benzoelyticum</name>
    <dbReference type="NCBI Taxonomy" id="1506996"/>
    <lineage>
        <taxon>Bacteria</taxon>
        <taxon>Pseudomonadati</taxon>
        <taxon>Thermodesulfobacteriota</taxon>
        <taxon>Desulfobulbia</taxon>
        <taxon>Desulfobulbales</taxon>
        <taxon>Desulfobulbaceae</taxon>
        <taxon>Desulfoprunum</taxon>
    </lineage>
</organism>
<keyword evidence="1" id="KW-0732">Signal</keyword>
<dbReference type="InterPro" id="IPR013783">
    <property type="entry name" value="Ig-like_fold"/>
</dbReference>
<comment type="caution">
    <text evidence="2">The sequence shown here is derived from an EMBL/GenBank/DDBJ whole genome shotgun (WGS) entry which is preliminary data.</text>
</comment>
<evidence type="ECO:0000313" key="2">
    <source>
        <dbReference type="EMBL" id="MBB5349053.1"/>
    </source>
</evidence>
<reference evidence="2 3" key="1">
    <citation type="submission" date="2020-08" db="EMBL/GenBank/DDBJ databases">
        <title>Genomic Encyclopedia of Type Strains, Phase IV (KMG-IV): sequencing the most valuable type-strain genomes for metagenomic binning, comparative biology and taxonomic classification.</title>
        <authorList>
            <person name="Goeker M."/>
        </authorList>
    </citation>
    <scope>NUCLEOTIDE SEQUENCE [LARGE SCALE GENOMIC DNA]</scope>
    <source>
        <strain evidence="2 3">DSM 28570</strain>
    </source>
</reference>
<dbReference type="Gene3D" id="2.60.40.10">
    <property type="entry name" value="Immunoglobulins"/>
    <property type="match status" value="1"/>
</dbReference>
<gene>
    <name evidence="2" type="ORF">HNQ81_002800</name>
</gene>
<evidence type="ECO:0000256" key="1">
    <source>
        <dbReference type="SAM" id="SignalP"/>
    </source>
</evidence>
<dbReference type="Proteomes" id="UP000539642">
    <property type="component" value="Unassembled WGS sequence"/>
</dbReference>
<evidence type="ECO:0000313" key="3">
    <source>
        <dbReference type="Proteomes" id="UP000539642"/>
    </source>
</evidence>
<feature type="chain" id="PRO_5032898707" evidence="1">
    <location>
        <begin position="24"/>
        <end position="394"/>
    </location>
</feature>